<evidence type="ECO:0000256" key="3">
    <source>
        <dbReference type="ARBA" id="ARBA00022833"/>
    </source>
</evidence>
<proteinExistence type="predicted"/>
<dbReference type="EMBL" id="UZAG01016809">
    <property type="protein sequence ID" value="VDO30955.1"/>
    <property type="molecule type" value="Genomic_DNA"/>
</dbReference>
<feature type="compositionally biased region" description="Basic and acidic residues" evidence="4">
    <location>
        <begin position="34"/>
        <end position="48"/>
    </location>
</feature>
<organism evidence="7">
    <name type="scientific">Brugia timori</name>
    <dbReference type="NCBI Taxonomy" id="42155"/>
    <lineage>
        <taxon>Eukaryota</taxon>
        <taxon>Metazoa</taxon>
        <taxon>Ecdysozoa</taxon>
        <taxon>Nematoda</taxon>
        <taxon>Chromadorea</taxon>
        <taxon>Rhabditida</taxon>
        <taxon>Spirurina</taxon>
        <taxon>Spiruromorpha</taxon>
        <taxon>Filarioidea</taxon>
        <taxon>Onchocercidae</taxon>
        <taxon>Brugia</taxon>
    </lineage>
</organism>
<evidence type="ECO:0000256" key="4">
    <source>
        <dbReference type="SAM" id="MobiDB-lite"/>
    </source>
</evidence>
<evidence type="ECO:0000256" key="1">
    <source>
        <dbReference type="ARBA" id="ARBA00022723"/>
    </source>
</evidence>
<name>A0A0R3QTU7_9BILA</name>
<keyword evidence="1" id="KW-0479">Metal-binding</keyword>
<evidence type="ECO:0000313" key="5">
    <source>
        <dbReference type="EMBL" id="VDO30955.1"/>
    </source>
</evidence>
<dbReference type="GO" id="GO:0008270">
    <property type="term" value="F:zinc ion binding"/>
    <property type="evidence" value="ECO:0007669"/>
    <property type="project" value="UniProtKB-KW"/>
</dbReference>
<dbReference type="Proteomes" id="UP000280834">
    <property type="component" value="Unassembled WGS sequence"/>
</dbReference>
<dbReference type="AlphaFoldDB" id="A0A0R3QTU7"/>
<protein>
    <submittedName>
        <fullName evidence="7">RING-type domain-containing protein</fullName>
    </submittedName>
</protein>
<keyword evidence="6" id="KW-1185">Reference proteome</keyword>
<feature type="region of interest" description="Disordered" evidence="4">
    <location>
        <begin position="21"/>
        <end position="51"/>
    </location>
</feature>
<reference evidence="5 6" key="2">
    <citation type="submission" date="2018-11" db="EMBL/GenBank/DDBJ databases">
        <authorList>
            <consortium name="Pathogen Informatics"/>
        </authorList>
    </citation>
    <scope>NUCLEOTIDE SEQUENCE [LARGE SCALE GENOMIC DNA]</scope>
</reference>
<dbReference type="InterPro" id="IPR017907">
    <property type="entry name" value="Znf_RING_CS"/>
</dbReference>
<evidence type="ECO:0000313" key="7">
    <source>
        <dbReference type="WBParaSite" id="BTMF_0001114901-mRNA-1"/>
    </source>
</evidence>
<sequence>MKEYLQTFYNTSNIHYNEKETRKITKKGKNQKNYADRRDLTSTDKMSENRSTPCANDCHSATDAHVFMNITYAKASNSDYELSTMPTMQECDGICGDIYLVDQLTKFPCLHVLCGMCLNECSLVECDGKFLCPMRECKYLSSSGLCLHQSTVTLPDTNNDEKGNNSAESFSKHIGRESLGSKLDVISHCEEYSDYYDLKQEKGTFRSTVFA</sequence>
<gene>
    <name evidence="5" type="ORF">BTMF_LOCUS9183</name>
</gene>
<evidence type="ECO:0000313" key="6">
    <source>
        <dbReference type="Proteomes" id="UP000280834"/>
    </source>
</evidence>
<keyword evidence="2" id="KW-0863">Zinc-finger</keyword>
<dbReference type="WBParaSite" id="BTMF_0001114901-mRNA-1">
    <property type="protein sequence ID" value="BTMF_0001114901-mRNA-1"/>
    <property type="gene ID" value="BTMF_0001114901"/>
</dbReference>
<accession>A0A0R3QTU7</accession>
<reference evidence="7" key="1">
    <citation type="submission" date="2017-02" db="UniProtKB">
        <authorList>
            <consortium name="WormBaseParasite"/>
        </authorList>
    </citation>
    <scope>IDENTIFICATION</scope>
</reference>
<evidence type="ECO:0000256" key="2">
    <source>
        <dbReference type="ARBA" id="ARBA00022771"/>
    </source>
</evidence>
<keyword evidence="3" id="KW-0862">Zinc</keyword>
<dbReference type="PROSITE" id="PS00518">
    <property type="entry name" value="ZF_RING_1"/>
    <property type="match status" value="1"/>
</dbReference>